<feature type="region of interest" description="Disordered" evidence="1">
    <location>
        <begin position="216"/>
        <end position="292"/>
    </location>
</feature>
<keyword evidence="3" id="KW-1185">Reference proteome</keyword>
<feature type="region of interest" description="Disordered" evidence="1">
    <location>
        <begin position="86"/>
        <end position="112"/>
    </location>
</feature>
<dbReference type="Proteomes" id="UP001150941">
    <property type="component" value="Unassembled WGS sequence"/>
</dbReference>
<feature type="region of interest" description="Disordered" evidence="1">
    <location>
        <begin position="17"/>
        <end position="61"/>
    </location>
</feature>
<dbReference type="RefSeq" id="XP_058330484.1">
    <property type="nucleotide sequence ID" value="XM_058474744.1"/>
</dbReference>
<feature type="compositionally biased region" description="Polar residues" evidence="1">
    <location>
        <begin position="276"/>
        <end position="285"/>
    </location>
</feature>
<sequence length="402" mass="44418">MTRHLVNEDATCVSQADVMDHPVGLPPNTMAPPATKRAVSSTEANPNQQVPSSFGPSSYYPQEHRRNVGYLNSMVNDSEWQKPALLSEHEETSSLSSSFGLPDPSSEDQFSGHHFYSQLNTQLIQAQNKDGLLQEYQRQSMVADSNNAPLMPDYTASGYDLWIQDFGFPSMTESHGTSFAQSYNANTWNNTRRAPAGAQPVFQPGVDYPAPTVTQQLTSSQRPLPLQRGLTAPTFNGQTSIGPARHFPRDNTAAPVSEETSSQSMPSAPSSSSSPTLQQDETPSIPSDIHSSDKRDAFLIHCKRRGLSYKDIKRLGGFKEAESTLRGRYRTLTKAKEDRVRKPKWLEQDAVPLCTSNPSDHSTQPKVSWKGVSQYIAEKGGSYQFGNATCKKKWCEINKIKG</sequence>
<accession>A0A9W9TN00</accession>
<comment type="caution">
    <text evidence="2">The sequence shown here is derived from an EMBL/GenBank/DDBJ whole genome shotgun (WGS) entry which is preliminary data.</text>
</comment>
<evidence type="ECO:0000313" key="2">
    <source>
        <dbReference type="EMBL" id="KAJ5232491.1"/>
    </source>
</evidence>
<name>A0A9W9TN00_9EURO</name>
<dbReference type="OrthoDB" id="3439209at2759"/>
<reference evidence="2" key="1">
    <citation type="submission" date="2022-11" db="EMBL/GenBank/DDBJ databases">
        <authorList>
            <person name="Petersen C."/>
        </authorList>
    </citation>
    <scope>NUCLEOTIDE SEQUENCE</scope>
    <source>
        <strain evidence="2">IBT 19713</strain>
    </source>
</reference>
<organism evidence="2 3">
    <name type="scientific">Penicillium chermesinum</name>
    <dbReference type="NCBI Taxonomy" id="63820"/>
    <lineage>
        <taxon>Eukaryota</taxon>
        <taxon>Fungi</taxon>
        <taxon>Dikarya</taxon>
        <taxon>Ascomycota</taxon>
        <taxon>Pezizomycotina</taxon>
        <taxon>Eurotiomycetes</taxon>
        <taxon>Eurotiomycetidae</taxon>
        <taxon>Eurotiales</taxon>
        <taxon>Aspergillaceae</taxon>
        <taxon>Penicillium</taxon>
    </lineage>
</organism>
<feature type="compositionally biased region" description="Polar residues" evidence="1">
    <location>
        <begin position="38"/>
        <end position="60"/>
    </location>
</feature>
<reference evidence="2" key="2">
    <citation type="journal article" date="2023" name="IMA Fungus">
        <title>Comparative genomic study of the Penicillium genus elucidates a diverse pangenome and 15 lateral gene transfer events.</title>
        <authorList>
            <person name="Petersen C."/>
            <person name="Sorensen T."/>
            <person name="Nielsen M.R."/>
            <person name="Sondergaard T.E."/>
            <person name="Sorensen J.L."/>
            <person name="Fitzpatrick D.A."/>
            <person name="Frisvad J.C."/>
            <person name="Nielsen K.L."/>
        </authorList>
    </citation>
    <scope>NUCLEOTIDE SEQUENCE</scope>
    <source>
        <strain evidence="2">IBT 19713</strain>
    </source>
</reference>
<gene>
    <name evidence="2" type="ORF">N7468_005447</name>
</gene>
<feature type="compositionally biased region" description="Low complexity" evidence="1">
    <location>
        <begin position="261"/>
        <end position="275"/>
    </location>
</feature>
<dbReference type="EMBL" id="JAPQKS010000004">
    <property type="protein sequence ID" value="KAJ5232491.1"/>
    <property type="molecule type" value="Genomic_DNA"/>
</dbReference>
<evidence type="ECO:0008006" key="4">
    <source>
        <dbReference type="Google" id="ProtNLM"/>
    </source>
</evidence>
<evidence type="ECO:0000313" key="3">
    <source>
        <dbReference type="Proteomes" id="UP001150941"/>
    </source>
</evidence>
<feature type="compositionally biased region" description="Low complexity" evidence="1">
    <location>
        <begin position="93"/>
        <end position="104"/>
    </location>
</feature>
<evidence type="ECO:0000256" key="1">
    <source>
        <dbReference type="SAM" id="MobiDB-lite"/>
    </source>
</evidence>
<protein>
    <recommendedName>
        <fullName evidence="4">Myb-like domain-containing protein</fullName>
    </recommendedName>
</protein>
<dbReference type="GeneID" id="83202047"/>
<proteinExistence type="predicted"/>
<dbReference type="AlphaFoldDB" id="A0A9W9TN00"/>